<evidence type="ECO:0000313" key="3">
    <source>
        <dbReference type="Proteomes" id="UP000504632"/>
    </source>
</evidence>
<dbReference type="PANTHER" id="PTHR33820">
    <property type="entry name" value="COILED-COIL DOMAIN-CONTAINING PROTEIN 17"/>
    <property type="match status" value="1"/>
</dbReference>
<feature type="region of interest" description="Disordered" evidence="2">
    <location>
        <begin position="124"/>
        <end position="154"/>
    </location>
</feature>
<dbReference type="Proteomes" id="UP000504632">
    <property type="component" value="Chromosome 14"/>
</dbReference>
<dbReference type="PANTHER" id="PTHR33820:SF4">
    <property type="entry name" value="COILED-COIL DOMAIN-CONTAINING PROTEIN 17"/>
    <property type="match status" value="1"/>
</dbReference>
<evidence type="ECO:0000256" key="1">
    <source>
        <dbReference type="SAM" id="Coils"/>
    </source>
</evidence>
<dbReference type="CTD" id="149483"/>
<feature type="region of interest" description="Disordered" evidence="2">
    <location>
        <begin position="620"/>
        <end position="658"/>
    </location>
</feature>
<dbReference type="RefSeq" id="XP_030646999.1">
    <property type="nucleotide sequence ID" value="XM_030791139.1"/>
</dbReference>
<organism evidence="3 4">
    <name type="scientific">Chanos chanos</name>
    <name type="common">Milkfish</name>
    <name type="synonym">Mugil chanos</name>
    <dbReference type="NCBI Taxonomy" id="29144"/>
    <lineage>
        <taxon>Eukaryota</taxon>
        <taxon>Metazoa</taxon>
        <taxon>Chordata</taxon>
        <taxon>Craniata</taxon>
        <taxon>Vertebrata</taxon>
        <taxon>Euteleostomi</taxon>
        <taxon>Actinopterygii</taxon>
        <taxon>Neopterygii</taxon>
        <taxon>Teleostei</taxon>
        <taxon>Ostariophysi</taxon>
        <taxon>Gonorynchiformes</taxon>
        <taxon>Chanidae</taxon>
        <taxon>Chanos</taxon>
    </lineage>
</organism>
<feature type="region of interest" description="Disordered" evidence="2">
    <location>
        <begin position="372"/>
        <end position="398"/>
    </location>
</feature>
<gene>
    <name evidence="4" type="primary">ccdc17</name>
</gene>
<dbReference type="AlphaFoldDB" id="A0A6J2WQA4"/>
<keyword evidence="3" id="KW-1185">Reference proteome</keyword>
<keyword evidence="1" id="KW-0175">Coiled coil</keyword>
<reference evidence="4" key="1">
    <citation type="submission" date="2025-08" db="UniProtKB">
        <authorList>
            <consortium name="RefSeq"/>
        </authorList>
    </citation>
    <scope>IDENTIFICATION</scope>
</reference>
<dbReference type="InterPro" id="IPR038800">
    <property type="entry name" value="CCDC17"/>
</dbReference>
<feature type="coiled-coil region" evidence="1">
    <location>
        <begin position="155"/>
        <end position="215"/>
    </location>
</feature>
<sequence>MEVLGDFHCRDCKMVFHSAGLLQKHKARFCIGSDIGDPVLLHRGRVEFRVPGKTFLRGVGGLLPRKTRTPDLIHLREQQSKLGGVPDGDSGCEPGHVWEESAQISGADSLAFRKLTDEVKRLRMSVEESMSSPPKPQSEGVGGPTKGRDKVQEAWDQHERQLAEIRSLNSQLEQQKHEIERRLAALAEQGSVTPVGALLQELKELEKRNEETLIQIGTQITSMQGPREADVPTDSPEDRKPQHITFDLTSSVDGPLSAQIRSLRLAYLQAGGTDPQVLAQMHDFQAEAQTLEQTRPIMDHKTRRKRMKPQPPAMESEVLAVEQENRRLEEEIFRAQLARERHRGEGGSGTDLQRNHLYTMASLLAEISSLRREVERSRERRRPPPPPPPFFSGPLHPQTQLHPLLEQTKQSYTMRGNALDPADTLGPAPYDPAAGFVLFYDLVVGVDASLAALCLVAGLYLGGQELGWPTPLPPVECQPARALSYPHGVPPGNYAILSMKQPVPRMQPSPSLSLVVEVQGSGASDRSAHVIQNLVPRGWAQMELFDQHNRVLSGFWKVPFRVLPLRPSLSPAQLNSVPQLGNMELCLRIVNARDADTQSLAKIDPNDIGHYKYHPMVLNHTEPEGQSAGLSAAQLPANPSLSPSDHTGPPPTEETAPK</sequence>
<name>A0A6J2WQA4_CHACN</name>
<evidence type="ECO:0000256" key="2">
    <source>
        <dbReference type="SAM" id="MobiDB-lite"/>
    </source>
</evidence>
<proteinExistence type="predicted"/>
<protein>
    <submittedName>
        <fullName evidence="4">Coiled-coil domain-containing protein 17</fullName>
    </submittedName>
</protein>
<dbReference type="InParanoid" id="A0A6J2WQA4"/>
<accession>A0A6J2WQA4</accession>
<evidence type="ECO:0000313" key="4">
    <source>
        <dbReference type="RefSeq" id="XP_030646999.1"/>
    </source>
</evidence>
<dbReference type="OrthoDB" id="289416at2759"/>
<dbReference type="GeneID" id="115827334"/>